<dbReference type="AlphaFoldDB" id="A0AAD8FGH6"/>
<accession>A0AAD8FGH6</accession>
<name>A0AAD8FGH6_BIOPF</name>
<comment type="caution">
    <text evidence="1">The sequence shown here is derived from an EMBL/GenBank/DDBJ whole genome shotgun (WGS) entry which is preliminary data.</text>
</comment>
<keyword evidence="2" id="KW-1185">Reference proteome</keyword>
<proteinExistence type="predicted"/>
<dbReference type="EMBL" id="JASAOG010000023">
    <property type="protein sequence ID" value="KAK0063033.1"/>
    <property type="molecule type" value="Genomic_DNA"/>
</dbReference>
<gene>
    <name evidence="1" type="ORF">Bpfe_007753</name>
</gene>
<evidence type="ECO:0000313" key="1">
    <source>
        <dbReference type="EMBL" id="KAK0063033.1"/>
    </source>
</evidence>
<evidence type="ECO:0000313" key="2">
    <source>
        <dbReference type="Proteomes" id="UP001233172"/>
    </source>
</evidence>
<dbReference type="Proteomes" id="UP001233172">
    <property type="component" value="Unassembled WGS sequence"/>
</dbReference>
<reference evidence="1" key="2">
    <citation type="submission" date="2023-04" db="EMBL/GenBank/DDBJ databases">
        <authorList>
            <person name="Bu L."/>
            <person name="Lu L."/>
            <person name="Laidemitt M.R."/>
            <person name="Zhang S.M."/>
            <person name="Mutuku M."/>
            <person name="Mkoji G."/>
            <person name="Steinauer M."/>
            <person name="Loker E.S."/>
        </authorList>
    </citation>
    <scope>NUCLEOTIDE SEQUENCE</scope>
    <source>
        <strain evidence="1">KasaAsao</strain>
        <tissue evidence="1">Whole Snail</tissue>
    </source>
</reference>
<sequence length="95" mass="10966">MKKEVLRGKNVKDFSCMTGVQRARNSHLLNCRQSTRHSTGLELMVMWGVAGFEYRALRGGVRELQMCDETDVGSLRKSEEYRSNKLICIAQRNRE</sequence>
<reference evidence="1" key="1">
    <citation type="journal article" date="2023" name="PLoS Negl. Trop. Dis.">
        <title>A genome sequence for Biomphalaria pfeifferi, the major vector snail for the human-infecting parasite Schistosoma mansoni.</title>
        <authorList>
            <person name="Bu L."/>
            <person name="Lu L."/>
            <person name="Laidemitt M.R."/>
            <person name="Zhang S.M."/>
            <person name="Mutuku M."/>
            <person name="Mkoji G."/>
            <person name="Steinauer M."/>
            <person name="Loker E.S."/>
        </authorList>
    </citation>
    <scope>NUCLEOTIDE SEQUENCE</scope>
    <source>
        <strain evidence="1">KasaAsao</strain>
    </source>
</reference>
<protein>
    <submittedName>
        <fullName evidence="1">Uncharacterized protein</fullName>
    </submittedName>
</protein>
<organism evidence="1 2">
    <name type="scientific">Biomphalaria pfeifferi</name>
    <name type="common">Bloodfluke planorb</name>
    <name type="synonym">Freshwater snail</name>
    <dbReference type="NCBI Taxonomy" id="112525"/>
    <lineage>
        <taxon>Eukaryota</taxon>
        <taxon>Metazoa</taxon>
        <taxon>Spiralia</taxon>
        <taxon>Lophotrochozoa</taxon>
        <taxon>Mollusca</taxon>
        <taxon>Gastropoda</taxon>
        <taxon>Heterobranchia</taxon>
        <taxon>Euthyneura</taxon>
        <taxon>Panpulmonata</taxon>
        <taxon>Hygrophila</taxon>
        <taxon>Lymnaeoidea</taxon>
        <taxon>Planorbidae</taxon>
        <taxon>Biomphalaria</taxon>
    </lineage>
</organism>